<proteinExistence type="inferred from homology"/>
<dbReference type="GO" id="GO:0005829">
    <property type="term" value="C:cytosol"/>
    <property type="evidence" value="ECO:0007669"/>
    <property type="project" value="TreeGrafter"/>
</dbReference>
<dbReference type="InterPro" id="IPR000312">
    <property type="entry name" value="Glycosyl_Trfase_fam3"/>
</dbReference>
<dbReference type="InterPro" id="IPR035902">
    <property type="entry name" value="Nuc_phospho_transferase"/>
</dbReference>
<evidence type="ECO:0000259" key="4">
    <source>
        <dbReference type="Pfam" id="PF02885"/>
    </source>
</evidence>
<dbReference type="HAMAP" id="MF_00211">
    <property type="entry name" value="TrpD"/>
    <property type="match status" value="1"/>
</dbReference>
<dbReference type="PANTHER" id="PTHR43285:SF2">
    <property type="entry name" value="ANTHRANILATE PHOSPHORIBOSYLTRANSFERASE"/>
    <property type="match status" value="1"/>
</dbReference>
<name>A0A6J6D0L5_9ZZZZ</name>
<accession>A0A6J6D0L5</accession>
<dbReference type="AlphaFoldDB" id="A0A6J6D0L5"/>
<dbReference type="EMBL" id="CAEZTF010000018">
    <property type="protein sequence ID" value="CAB4555418.1"/>
    <property type="molecule type" value="Genomic_DNA"/>
</dbReference>
<dbReference type="Gene3D" id="1.20.970.10">
    <property type="entry name" value="Transferase, Pyrimidine Nucleoside Phosphorylase, Chain C"/>
    <property type="match status" value="1"/>
</dbReference>
<dbReference type="GO" id="GO:0004048">
    <property type="term" value="F:anthranilate phosphoribosyltransferase activity"/>
    <property type="evidence" value="ECO:0007669"/>
    <property type="project" value="InterPro"/>
</dbReference>
<dbReference type="GO" id="GO:0000162">
    <property type="term" value="P:L-tryptophan biosynthetic process"/>
    <property type="evidence" value="ECO:0007669"/>
    <property type="project" value="InterPro"/>
</dbReference>
<dbReference type="PANTHER" id="PTHR43285">
    <property type="entry name" value="ANTHRANILATE PHOSPHORIBOSYLTRANSFERASE"/>
    <property type="match status" value="1"/>
</dbReference>
<feature type="domain" description="Glycosyl transferase family 3" evidence="3">
    <location>
        <begin position="92"/>
        <end position="356"/>
    </location>
</feature>
<dbReference type="SUPFAM" id="SSF47648">
    <property type="entry name" value="Nucleoside phosphorylase/phosphoribosyltransferase N-terminal domain"/>
    <property type="match status" value="1"/>
</dbReference>
<evidence type="ECO:0000313" key="5">
    <source>
        <dbReference type="EMBL" id="CAB4555418.1"/>
    </source>
</evidence>
<keyword evidence="1" id="KW-0328">Glycosyltransferase</keyword>
<sequence>MSSEIGIENVAKLSLMSSYITWSSVLSKLIENSDLTRGEAAWALDEIMTGQTDPGLIETFLIGLRRKGESVVELSGLVDAMLTNSLKLETGNDAVDIVGTGGDLLGTVNISSMASVLVAATGIPVLKHGSRSASGKTGSSEMLERLGIRLDLSAEQVASVFAQAGITFFFAPVFHPAMRFVAPIRKLLAIPTTFNFLGPLANPVQPIATSLGVANMSIAPLMASELAARGRTGLVFRGNDGLDELTTTANNDIWQVSGGVVTPQELNPVKLGLAKAQIADLIGGDAEFNAQVARDLFAGKTSGNLGAIKDIVMLNAAGGVVSYQMAKDSSKADVDLLVRFQDALEQVAQTLESGAAEAKLADWVAASTNA</sequence>
<dbReference type="Pfam" id="PF02885">
    <property type="entry name" value="Glycos_trans_3N"/>
    <property type="match status" value="1"/>
</dbReference>
<protein>
    <submittedName>
        <fullName evidence="5">Unannotated protein</fullName>
    </submittedName>
</protein>
<gene>
    <name evidence="5" type="ORF">UFOPK1618_00178</name>
</gene>
<dbReference type="SUPFAM" id="SSF52418">
    <property type="entry name" value="Nucleoside phosphorylase/phosphoribosyltransferase catalytic domain"/>
    <property type="match status" value="1"/>
</dbReference>
<dbReference type="InterPro" id="IPR017459">
    <property type="entry name" value="Glycosyl_Trfase_fam3_N_dom"/>
</dbReference>
<feature type="domain" description="Glycosyl transferase family 3 N-terminal" evidence="4">
    <location>
        <begin position="24"/>
        <end position="83"/>
    </location>
</feature>
<dbReference type="NCBIfam" id="TIGR01245">
    <property type="entry name" value="trpD"/>
    <property type="match status" value="1"/>
</dbReference>
<evidence type="ECO:0000256" key="1">
    <source>
        <dbReference type="ARBA" id="ARBA00022676"/>
    </source>
</evidence>
<dbReference type="InterPro" id="IPR036320">
    <property type="entry name" value="Glycosyl_Trfase_fam3_N_dom_sf"/>
</dbReference>
<dbReference type="Gene3D" id="3.40.1030.10">
    <property type="entry name" value="Nucleoside phosphorylase/phosphoribosyltransferase catalytic domain"/>
    <property type="match status" value="1"/>
</dbReference>
<dbReference type="Pfam" id="PF00591">
    <property type="entry name" value="Glycos_transf_3"/>
    <property type="match status" value="1"/>
</dbReference>
<reference evidence="5" key="1">
    <citation type="submission" date="2020-05" db="EMBL/GenBank/DDBJ databases">
        <authorList>
            <person name="Chiriac C."/>
            <person name="Salcher M."/>
            <person name="Ghai R."/>
            <person name="Kavagutti S V."/>
        </authorList>
    </citation>
    <scope>NUCLEOTIDE SEQUENCE</scope>
</reference>
<evidence type="ECO:0000259" key="3">
    <source>
        <dbReference type="Pfam" id="PF00591"/>
    </source>
</evidence>
<organism evidence="5">
    <name type="scientific">freshwater metagenome</name>
    <dbReference type="NCBI Taxonomy" id="449393"/>
    <lineage>
        <taxon>unclassified sequences</taxon>
        <taxon>metagenomes</taxon>
        <taxon>ecological metagenomes</taxon>
    </lineage>
</organism>
<keyword evidence="2" id="KW-0808">Transferase</keyword>
<evidence type="ECO:0000256" key="2">
    <source>
        <dbReference type="ARBA" id="ARBA00022679"/>
    </source>
</evidence>
<dbReference type="InterPro" id="IPR005940">
    <property type="entry name" value="Anthranilate_Pribosyl_Tfrase"/>
</dbReference>